<name>A0ABT8U071_9FLAO</name>
<dbReference type="Proteomes" id="UP001168128">
    <property type="component" value="Unassembled WGS sequence"/>
</dbReference>
<sequence>MKKYFPILLSKAGELTALSKLSEPVKNQLTPIIQVLPDSLESIITFASNWDFEGNEIFLDFSLFGNNNLPLRSFISDLVNLNVNIVPVINHNANPEYIDLLERLFLDGEIEKVSFRFSNSIGGFINFNRMLAEMLNYLNISESQVSILLDFGLVDENNYNNSAALAINIIQSIPNSEDFDNIVVASGSFLENLGSLNPPDRVYRLQRYEWNIWNLIITQIQQNNIKYSDYGIKYPYYTEANFQGSCSIKYTVESEYVIYRGEVSSNHRDGNGQYITFSGRLINSNDYMGENFSWGDEKINFYASQDLKDPKKKTGNATSWVEISQNHHLTLIHSLL</sequence>
<organism evidence="1 2">
    <name type="scientific">Chryseobacterium urinae</name>
    <dbReference type="NCBI Taxonomy" id="3058400"/>
    <lineage>
        <taxon>Bacteria</taxon>
        <taxon>Pseudomonadati</taxon>
        <taxon>Bacteroidota</taxon>
        <taxon>Flavobacteriia</taxon>
        <taxon>Flavobacteriales</taxon>
        <taxon>Weeksellaceae</taxon>
        <taxon>Chryseobacterium group</taxon>
        <taxon>Chryseobacterium</taxon>
    </lineage>
</organism>
<keyword evidence="2" id="KW-1185">Reference proteome</keyword>
<protein>
    <submittedName>
        <fullName evidence="1">Uncharacterized protein</fullName>
    </submittedName>
</protein>
<dbReference type="Pfam" id="PF14350">
    <property type="entry name" value="Beta_protein"/>
    <property type="match status" value="1"/>
</dbReference>
<evidence type="ECO:0000313" key="1">
    <source>
        <dbReference type="EMBL" id="MDO3424459.1"/>
    </source>
</evidence>
<accession>A0ABT8U071</accession>
<gene>
    <name evidence="1" type="ORF">QWT87_06115</name>
</gene>
<evidence type="ECO:0000313" key="2">
    <source>
        <dbReference type="Proteomes" id="UP001168128"/>
    </source>
</evidence>
<reference evidence="1" key="1">
    <citation type="submission" date="2023-07" db="EMBL/GenBank/DDBJ databases">
        <title>AMR profile of multidrug- resistance Chryseobacterium gambrini related strain.</title>
        <authorList>
            <person name="Kirdat K."/>
            <person name="Bhatt A."/>
            <person name="Kuyare S."/>
            <person name="Yadav A."/>
        </authorList>
    </citation>
    <scope>NUCLEOTIDE SEQUENCE</scope>
    <source>
        <strain evidence="1">APV-1</strain>
    </source>
</reference>
<comment type="caution">
    <text evidence="1">The sequence shown here is derived from an EMBL/GenBank/DDBJ whole genome shotgun (WGS) entry which is preliminary data.</text>
</comment>
<dbReference type="RefSeq" id="WP_302714793.1">
    <property type="nucleotide sequence ID" value="NZ_JAULSJ010000007.1"/>
</dbReference>
<dbReference type="InterPro" id="IPR025683">
    <property type="entry name" value="Protein_beta"/>
</dbReference>
<dbReference type="EMBL" id="JAULSJ010000007">
    <property type="protein sequence ID" value="MDO3424459.1"/>
    <property type="molecule type" value="Genomic_DNA"/>
</dbReference>
<proteinExistence type="predicted"/>